<dbReference type="Gene3D" id="3.30.200.20">
    <property type="entry name" value="Phosphorylase Kinase, domain 1"/>
    <property type="match status" value="1"/>
</dbReference>
<feature type="region of interest" description="Disordered" evidence="10">
    <location>
        <begin position="1"/>
        <end position="148"/>
    </location>
</feature>
<reference evidence="13 14" key="2">
    <citation type="journal article" date="2018" name="Proc. Natl. Acad. Sci.">
        <title>RNAi is a critical determinant of centromere evolution in closely related fungi.</title>
        <authorList>
            <person name="Yadav V."/>
            <person name="Sun S."/>
            <person name="Billmyre R.B."/>
            <person name="Thimmappa B.C."/>
            <person name="Shea T."/>
            <person name="Lintner R."/>
            <person name="Bakkeren G."/>
            <person name="Cuomo C.A."/>
            <person name="Heitman J."/>
            <person name="Sanyal K."/>
        </authorList>
    </citation>
    <scope>NUCLEOTIDE SEQUENCE [LARGE SCALE GENOMIC DNA]</scope>
    <source>
        <strain evidence="13 14">R265</strain>
    </source>
</reference>
<dbReference type="FunFam" id="1.10.510.10:FF:000005">
    <property type="entry name" value="cAMP-dependent protein kinase catalytic subunit alpha"/>
    <property type="match status" value="1"/>
</dbReference>
<dbReference type="Proteomes" id="UP000029445">
    <property type="component" value="Chromosome 3"/>
</dbReference>
<dbReference type="InterPro" id="IPR017441">
    <property type="entry name" value="Protein_kinase_ATP_BS"/>
</dbReference>
<evidence type="ECO:0000256" key="5">
    <source>
        <dbReference type="ARBA" id="ARBA00022777"/>
    </source>
</evidence>
<organism evidence="13 14">
    <name type="scientific">Cryptococcus deuterogattii (strain R265)</name>
    <name type="common">Cryptococcus gattii VGII (strain R265)</name>
    <dbReference type="NCBI Taxonomy" id="294750"/>
    <lineage>
        <taxon>Eukaryota</taxon>
        <taxon>Fungi</taxon>
        <taxon>Dikarya</taxon>
        <taxon>Basidiomycota</taxon>
        <taxon>Agaricomycotina</taxon>
        <taxon>Tremellomycetes</taxon>
        <taxon>Tremellales</taxon>
        <taxon>Cryptococcaceae</taxon>
        <taxon>Cryptococcus</taxon>
        <taxon>Cryptococcus gattii species complex</taxon>
    </lineage>
</organism>
<comment type="catalytic activity">
    <reaction evidence="8">
        <text>L-seryl-[protein] + ATP = O-phospho-L-seryl-[protein] + ADP + H(+)</text>
        <dbReference type="Rhea" id="RHEA:17989"/>
        <dbReference type="Rhea" id="RHEA-COMP:9863"/>
        <dbReference type="Rhea" id="RHEA-COMP:11604"/>
        <dbReference type="ChEBI" id="CHEBI:15378"/>
        <dbReference type="ChEBI" id="CHEBI:29999"/>
        <dbReference type="ChEBI" id="CHEBI:30616"/>
        <dbReference type="ChEBI" id="CHEBI:83421"/>
        <dbReference type="ChEBI" id="CHEBI:456216"/>
        <dbReference type="EC" id="2.7.11.11"/>
    </reaction>
</comment>
<dbReference type="GO" id="GO:0005524">
    <property type="term" value="F:ATP binding"/>
    <property type="evidence" value="ECO:0007669"/>
    <property type="project" value="UniProtKB-UniRule"/>
</dbReference>
<feature type="compositionally biased region" description="Low complexity" evidence="10">
    <location>
        <begin position="78"/>
        <end position="96"/>
    </location>
</feature>
<dbReference type="SMART" id="SM00220">
    <property type="entry name" value="S_TKc"/>
    <property type="match status" value="1"/>
</dbReference>
<dbReference type="InterPro" id="IPR008271">
    <property type="entry name" value="Ser/Thr_kinase_AS"/>
</dbReference>
<dbReference type="STRING" id="294750.A0A095C4C2"/>
<dbReference type="SMART" id="SM00133">
    <property type="entry name" value="S_TK_X"/>
    <property type="match status" value="1"/>
</dbReference>
<dbReference type="KEGG" id="cdeu:CNBG_1508"/>
<reference evidence="13 14" key="1">
    <citation type="journal article" date="2011" name="MBio">
        <title>Genome variation in Cryptococcus gattii, an emerging pathogen of immunocompetent hosts.</title>
        <authorList>
            <person name="D'Souza C.A."/>
            <person name="Kronstad J.W."/>
            <person name="Taylor G."/>
            <person name="Warren R."/>
            <person name="Yuen M."/>
            <person name="Hu G."/>
            <person name="Jung W.H."/>
            <person name="Sham A."/>
            <person name="Kidd S.E."/>
            <person name="Tangen K."/>
            <person name="Lee N."/>
            <person name="Zeilmaker T."/>
            <person name="Sawkins J."/>
            <person name="McVicker G."/>
            <person name="Shah S."/>
            <person name="Gnerre S."/>
            <person name="Griggs A."/>
            <person name="Zeng Q."/>
            <person name="Bartlett K."/>
            <person name="Li W."/>
            <person name="Wang X."/>
            <person name="Heitman J."/>
            <person name="Stajich J.E."/>
            <person name="Fraser J.A."/>
            <person name="Meyer W."/>
            <person name="Carter D."/>
            <person name="Schein J."/>
            <person name="Krzywinski M."/>
            <person name="Kwon-Chung K.J."/>
            <person name="Varma A."/>
            <person name="Wang J."/>
            <person name="Brunham R."/>
            <person name="Fyfe M."/>
            <person name="Ouellette B.F."/>
            <person name="Siddiqui A."/>
            <person name="Marra M."/>
            <person name="Jones S."/>
            <person name="Holt R."/>
            <person name="Birren B.W."/>
            <person name="Galagan J.E."/>
            <person name="Cuomo C.A."/>
        </authorList>
    </citation>
    <scope>NUCLEOTIDE SEQUENCE [LARGE SCALE GENOMIC DNA]</scope>
    <source>
        <strain evidence="13 14">R265</strain>
    </source>
</reference>
<feature type="domain" description="Protein kinase" evidence="11">
    <location>
        <begin position="204"/>
        <end position="460"/>
    </location>
</feature>
<dbReference type="GO" id="GO:0007165">
    <property type="term" value="P:signal transduction"/>
    <property type="evidence" value="ECO:0007669"/>
    <property type="project" value="UniProtKB-ARBA"/>
</dbReference>
<dbReference type="GO" id="GO:0005952">
    <property type="term" value="C:cAMP-dependent protein kinase complex"/>
    <property type="evidence" value="ECO:0007669"/>
    <property type="project" value="TreeGrafter"/>
</dbReference>
<dbReference type="PANTHER" id="PTHR24353:SF153">
    <property type="entry name" value="CAMP-DEPENDENT PROTEIN KINASE CATALYTIC SUBUNIT 1"/>
    <property type="match status" value="1"/>
</dbReference>
<dbReference type="PROSITE" id="PS00107">
    <property type="entry name" value="PROTEIN_KINASE_ATP"/>
    <property type="match status" value="1"/>
</dbReference>
<evidence type="ECO:0000256" key="6">
    <source>
        <dbReference type="ARBA" id="ARBA00022840"/>
    </source>
</evidence>
<sequence>MFQKVSDKFHRKQQSSTSSGRSQQAPNPTSAVLAKANSQTQQAYSLPHDHSPMEDIQGDSPLVQQPMATEKAPVVEPSASTSSSTVTGQGGTVSSALGAQGMLAATTEGPRQLQSPVSRTSSADEDRMREKARGAQEQAAQAQANLHHATQQARVAAINAAATQAALETATQQPATARVPTSGVGVEPGQARRKTAGRYALSDFHIERTLGTGSFGRVHLVRSRHNGRFYAVKVLNKEKVIKMKQVEHTNSEREMLVRVRHPFLVNLWGTFQDVNNLYMVMDFVAGGELFSLLRKSQRFPNSVAKFYAAEVALALDYLHSLDIIYRDLKPENLLLGADGHVKVTDFGFAKYVPDITWTLCGTPDYLAPEVVQSKGYNKSVDWYALGVLIFEMLAGYPPFFTEDGNPMKLYEKIIAGKVRYPTYFDVLAKELLKNLLVGDLTKRYGNLRAGSSDIFAHGWFAEVDWDKLYRREIPAPYVPKIDGEGDASQFDRYQEADVSAYGKAGNGPYDHFFLEF</sequence>
<keyword evidence="14" id="KW-1185">Reference proteome</keyword>
<keyword evidence="5 13" id="KW-0418">Kinase</keyword>
<evidence type="ECO:0000313" key="14">
    <source>
        <dbReference type="Proteomes" id="UP000029445"/>
    </source>
</evidence>
<evidence type="ECO:0000259" key="11">
    <source>
        <dbReference type="PROSITE" id="PS50011"/>
    </source>
</evidence>
<evidence type="ECO:0000256" key="2">
    <source>
        <dbReference type="ARBA" id="ARBA00022527"/>
    </source>
</evidence>
<feature type="compositionally biased region" description="Basic and acidic residues" evidence="10">
    <location>
        <begin position="122"/>
        <end position="134"/>
    </location>
</feature>
<dbReference type="PANTHER" id="PTHR24353">
    <property type="entry name" value="CYCLIC NUCLEOTIDE-DEPENDENT PROTEIN KINASE"/>
    <property type="match status" value="1"/>
</dbReference>
<feature type="binding site" evidence="9">
    <location>
        <position position="233"/>
    </location>
    <ligand>
        <name>ATP</name>
        <dbReference type="ChEBI" id="CHEBI:30616"/>
    </ligand>
</feature>
<dbReference type="OMA" id="EPGYDSQ"/>
<dbReference type="OrthoDB" id="63267at2759"/>
<accession>A0A095C4C2</accession>
<evidence type="ECO:0000259" key="12">
    <source>
        <dbReference type="PROSITE" id="PS51285"/>
    </source>
</evidence>
<evidence type="ECO:0000256" key="7">
    <source>
        <dbReference type="ARBA" id="ARBA00047292"/>
    </source>
</evidence>
<proteinExistence type="predicted"/>
<dbReference type="HOGENOM" id="CLU_000288_63_3_1"/>
<feature type="compositionally biased region" description="Polar residues" evidence="10">
    <location>
        <begin position="25"/>
        <end position="44"/>
    </location>
</feature>
<dbReference type="InterPro" id="IPR000961">
    <property type="entry name" value="AGC-kinase_C"/>
</dbReference>
<name>A0A095C4C2_CRYD2</name>
<evidence type="ECO:0000256" key="8">
    <source>
        <dbReference type="ARBA" id="ARBA00047454"/>
    </source>
</evidence>
<evidence type="ECO:0000256" key="1">
    <source>
        <dbReference type="ARBA" id="ARBA00012444"/>
    </source>
</evidence>
<keyword evidence="6 9" id="KW-0067">ATP-binding</keyword>
<dbReference type="Pfam" id="PF00069">
    <property type="entry name" value="Pkinase"/>
    <property type="match status" value="1"/>
</dbReference>
<dbReference type="InterPro" id="IPR011009">
    <property type="entry name" value="Kinase-like_dom_sf"/>
</dbReference>
<dbReference type="SUPFAM" id="SSF56112">
    <property type="entry name" value="Protein kinase-like (PK-like)"/>
    <property type="match status" value="1"/>
</dbReference>
<dbReference type="GO" id="GO:0005634">
    <property type="term" value="C:nucleus"/>
    <property type="evidence" value="ECO:0007669"/>
    <property type="project" value="TreeGrafter"/>
</dbReference>
<feature type="domain" description="AGC-kinase C-terminal" evidence="12">
    <location>
        <begin position="461"/>
        <end position="516"/>
    </location>
</feature>
<protein>
    <recommendedName>
        <fullName evidence="1">cAMP-dependent protein kinase</fullName>
        <ecNumber evidence="1">2.7.11.11</ecNumber>
    </recommendedName>
</protein>
<evidence type="ECO:0000313" key="13">
    <source>
        <dbReference type="EMBL" id="KGB75670.1"/>
    </source>
</evidence>
<dbReference type="GeneID" id="88177924"/>
<keyword evidence="3" id="KW-0808">Transferase</keyword>
<dbReference type="PROSITE" id="PS51285">
    <property type="entry name" value="AGC_KINASE_CTER"/>
    <property type="match status" value="1"/>
</dbReference>
<comment type="catalytic activity">
    <reaction evidence="7">
        <text>L-threonyl-[protein] + ATP = O-phospho-L-threonyl-[protein] + ADP + H(+)</text>
        <dbReference type="Rhea" id="RHEA:46608"/>
        <dbReference type="Rhea" id="RHEA-COMP:11060"/>
        <dbReference type="Rhea" id="RHEA-COMP:11605"/>
        <dbReference type="ChEBI" id="CHEBI:15378"/>
        <dbReference type="ChEBI" id="CHEBI:30013"/>
        <dbReference type="ChEBI" id="CHEBI:30616"/>
        <dbReference type="ChEBI" id="CHEBI:61977"/>
        <dbReference type="ChEBI" id="CHEBI:456216"/>
        <dbReference type="EC" id="2.7.11.11"/>
    </reaction>
</comment>
<dbReference type="InterPro" id="IPR000719">
    <property type="entry name" value="Prot_kinase_dom"/>
</dbReference>
<keyword evidence="2" id="KW-0723">Serine/threonine-protein kinase</keyword>
<dbReference type="AlphaFoldDB" id="A0A095C4C2"/>
<dbReference type="RefSeq" id="XP_062881605.1">
    <property type="nucleotide sequence ID" value="XM_063025650.1"/>
</dbReference>
<evidence type="ECO:0000256" key="4">
    <source>
        <dbReference type="ARBA" id="ARBA00022741"/>
    </source>
</evidence>
<feature type="compositionally biased region" description="Low complexity" evidence="10">
    <location>
        <begin position="14"/>
        <end position="24"/>
    </location>
</feature>
<feature type="region of interest" description="Disordered" evidence="10">
    <location>
        <begin position="171"/>
        <end position="191"/>
    </location>
</feature>
<dbReference type="FunFam" id="3.30.200.20:FF:000005">
    <property type="entry name" value="cAMP-dependent protein kinase catalytic subunit"/>
    <property type="match status" value="1"/>
</dbReference>
<dbReference type="EC" id="2.7.11.11" evidence="1"/>
<dbReference type="GO" id="GO:0004691">
    <property type="term" value="F:cAMP-dependent protein kinase activity"/>
    <property type="evidence" value="ECO:0007669"/>
    <property type="project" value="UniProtKB-EC"/>
</dbReference>
<feature type="compositionally biased region" description="Polar residues" evidence="10">
    <location>
        <begin position="112"/>
        <end position="121"/>
    </location>
</feature>
<dbReference type="EMBL" id="CP025761">
    <property type="protein sequence ID" value="KGB75670.1"/>
    <property type="molecule type" value="Genomic_DNA"/>
</dbReference>
<dbReference type="VEuPathDB" id="FungiDB:CNBG_1508"/>
<dbReference type="CDD" id="cd05580">
    <property type="entry name" value="STKc_PKA_like"/>
    <property type="match status" value="1"/>
</dbReference>
<dbReference type="Gene3D" id="1.10.510.10">
    <property type="entry name" value="Transferase(Phosphotransferase) domain 1"/>
    <property type="match status" value="1"/>
</dbReference>
<keyword evidence="4 9" id="KW-0547">Nucleotide-binding</keyword>
<gene>
    <name evidence="13" type="ORF">CNBG_1508</name>
</gene>
<dbReference type="GO" id="GO:0005829">
    <property type="term" value="C:cytosol"/>
    <property type="evidence" value="ECO:0007669"/>
    <property type="project" value="TreeGrafter"/>
</dbReference>
<dbReference type="PROSITE" id="PS00108">
    <property type="entry name" value="PROTEIN_KINASE_ST"/>
    <property type="match status" value="1"/>
</dbReference>
<evidence type="ECO:0000256" key="3">
    <source>
        <dbReference type="ARBA" id="ARBA00022679"/>
    </source>
</evidence>
<evidence type="ECO:0000256" key="10">
    <source>
        <dbReference type="SAM" id="MobiDB-lite"/>
    </source>
</evidence>
<dbReference type="PROSITE" id="PS50011">
    <property type="entry name" value="PROTEIN_KINASE_DOM"/>
    <property type="match status" value="1"/>
</dbReference>
<feature type="compositionally biased region" description="Low complexity" evidence="10">
    <location>
        <begin position="135"/>
        <end position="148"/>
    </location>
</feature>
<evidence type="ECO:0000256" key="9">
    <source>
        <dbReference type="PROSITE-ProRule" id="PRU10141"/>
    </source>
</evidence>